<reference evidence="1" key="1">
    <citation type="submission" date="2025-08" db="UniProtKB">
        <authorList>
            <consortium name="Ensembl"/>
        </authorList>
    </citation>
    <scope>IDENTIFICATION</scope>
</reference>
<dbReference type="Proteomes" id="UP000261500">
    <property type="component" value="Unplaced"/>
</dbReference>
<dbReference type="AlphaFoldDB" id="A0A3B3U8Q5"/>
<proteinExistence type="predicted"/>
<evidence type="ECO:0000313" key="1">
    <source>
        <dbReference type="Ensembl" id="ENSPLAP00000009017.1"/>
    </source>
</evidence>
<protein>
    <submittedName>
        <fullName evidence="1">Uncharacterized protein</fullName>
    </submittedName>
</protein>
<reference evidence="1" key="2">
    <citation type="submission" date="2025-09" db="UniProtKB">
        <authorList>
            <consortium name="Ensembl"/>
        </authorList>
    </citation>
    <scope>IDENTIFICATION</scope>
</reference>
<evidence type="ECO:0000313" key="2">
    <source>
        <dbReference type="Proteomes" id="UP000261500"/>
    </source>
</evidence>
<accession>A0A3B3U8Q5</accession>
<dbReference type="Ensembl" id="ENSPLAT00000001912.1">
    <property type="protein sequence ID" value="ENSPLAP00000009017.1"/>
    <property type="gene ID" value="ENSPLAG00000011694.1"/>
</dbReference>
<sequence length="66" mass="7783">MAWRCVRADWKRKFFRDRRLRSLSNRVSIRGMLAHSRGNPACHMTIRATIVMMVVRKVMLALRAVV</sequence>
<keyword evidence="2" id="KW-1185">Reference proteome</keyword>
<organism evidence="1 2">
    <name type="scientific">Poecilia latipinna</name>
    <name type="common">sailfin molly</name>
    <dbReference type="NCBI Taxonomy" id="48699"/>
    <lineage>
        <taxon>Eukaryota</taxon>
        <taxon>Metazoa</taxon>
        <taxon>Chordata</taxon>
        <taxon>Craniata</taxon>
        <taxon>Vertebrata</taxon>
        <taxon>Euteleostomi</taxon>
        <taxon>Actinopterygii</taxon>
        <taxon>Neopterygii</taxon>
        <taxon>Teleostei</taxon>
        <taxon>Neoteleostei</taxon>
        <taxon>Acanthomorphata</taxon>
        <taxon>Ovalentaria</taxon>
        <taxon>Atherinomorphae</taxon>
        <taxon>Cyprinodontiformes</taxon>
        <taxon>Poeciliidae</taxon>
        <taxon>Poeciliinae</taxon>
        <taxon>Poecilia</taxon>
    </lineage>
</organism>
<name>A0A3B3U8Q5_9TELE</name>